<evidence type="ECO:0000313" key="7">
    <source>
        <dbReference type="Proteomes" id="UP000596427"/>
    </source>
</evidence>
<dbReference type="InterPro" id="IPR027417">
    <property type="entry name" value="P-loop_NTPase"/>
</dbReference>
<dbReference type="GO" id="GO:0005304">
    <property type="term" value="F:L-valine transmembrane transporter activity"/>
    <property type="evidence" value="ECO:0007669"/>
    <property type="project" value="TreeGrafter"/>
</dbReference>
<evidence type="ECO:0000256" key="4">
    <source>
        <dbReference type="ARBA" id="ARBA00022840"/>
    </source>
</evidence>
<dbReference type="PROSITE" id="PS50893">
    <property type="entry name" value="ABC_TRANSPORTER_2"/>
    <property type="match status" value="1"/>
</dbReference>
<reference evidence="6 7" key="1">
    <citation type="submission" date="2020-10" db="EMBL/GenBank/DDBJ databases">
        <title>Degradation of 1,4-Dioxane by Xanthobacter sp. YN2, via a Novel Group-2 Soluble Di-Iron Monooxygenase.</title>
        <authorList>
            <person name="Ma F."/>
            <person name="Wang Y."/>
            <person name="Yang J."/>
            <person name="Guo H."/>
            <person name="Su D."/>
            <person name="Yu L."/>
        </authorList>
    </citation>
    <scope>NUCLEOTIDE SEQUENCE [LARGE SCALE GENOMIC DNA]</scope>
    <source>
        <strain evidence="6 7">YN2</strain>
    </source>
</reference>
<sequence length="256" mass="27566">MEMLLRAFGITKTYGAFTALSDISFDVSKGEVVAVVGPNGAGKTTLVSTLSGLYRPDSGDVIFEGRSVLGLGPAALALRGLARSFQLVTVYPTFTVEDMIAVGAFARAGETFRLWKPACLYKAERDEVREIAAAFGLSHRLSTPCSALSQGEKKLVDIASALTLRPRLMLLDEPTSGISSADKHRIMETLLDAARRCGVESLVLVEHDMDLISRYATRVIGLKAGQIVADMRPDAFFRDPEVIDTLVGKVPHHALG</sequence>
<gene>
    <name evidence="6" type="ORF">EZH22_22305</name>
</gene>
<dbReference type="InterPro" id="IPR051120">
    <property type="entry name" value="ABC_AA/LPS_Transport"/>
</dbReference>
<evidence type="ECO:0000256" key="3">
    <source>
        <dbReference type="ARBA" id="ARBA00022741"/>
    </source>
</evidence>
<dbReference type="KEGG" id="xdi:EZH22_22305"/>
<keyword evidence="2" id="KW-0813">Transport</keyword>
<dbReference type="PROSITE" id="PS00211">
    <property type="entry name" value="ABC_TRANSPORTER_1"/>
    <property type="match status" value="1"/>
</dbReference>
<dbReference type="Gene3D" id="3.40.50.300">
    <property type="entry name" value="P-loop containing nucleotide triphosphate hydrolases"/>
    <property type="match status" value="1"/>
</dbReference>
<dbReference type="GO" id="GO:0042941">
    <property type="term" value="P:D-alanine transmembrane transport"/>
    <property type="evidence" value="ECO:0007669"/>
    <property type="project" value="TreeGrafter"/>
</dbReference>
<dbReference type="GO" id="GO:1903805">
    <property type="term" value="P:L-valine import across plasma membrane"/>
    <property type="evidence" value="ECO:0007669"/>
    <property type="project" value="TreeGrafter"/>
</dbReference>
<organism evidence="6 7">
    <name type="scientific">Xanthobacter dioxanivorans</name>
    <dbReference type="NCBI Taxonomy" id="2528964"/>
    <lineage>
        <taxon>Bacteria</taxon>
        <taxon>Pseudomonadati</taxon>
        <taxon>Pseudomonadota</taxon>
        <taxon>Alphaproteobacteria</taxon>
        <taxon>Hyphomicrobiales</taxon>
        <taxon>Xanthobacteraceae</taxon>
        <taxon>Xanthobacter</taxon>
    </lineage>
</organism>
<dbReference type="GO" id="GO:1903806">
    <property type="term" value="P:L-isoleucine import across plasma membrane"/>
    <property type="evidence" value="ECO:0007669"/>
    <property type="project" value="TreeGrafter"/>
</dbReference>
<dbReference type="InterPro" id="IPR003439">
    <property type="entry name" value="ABC_transporter-like_ATP-bd"/>
</dbReference>
<dbReference type="PANTHER" id="PTHR45772:SF7">
    <property type="entry name" value="AMINO ACID ABC TRANSPORTER ATP-BINDING PROTEIN"/>
    <property type="match status" value="1"/>
</dbReference>
<evidence type="ECO:0000256" key="2">
    <source>
        <dbReference type="ARBA" id="ARBA00022448"/>
    </source>
</evidence>
<proteinExistence type="inferred from homology"/>
<protein>
    <submittedName>
        <fullName evidence="6">ABC transporter ATP-binding protein</fullName>
    </submittedName>
</protein>
<keyword evidence="4 6" id="KW-0067">ATP-binding</keyword>
<dbReference type="GO" id="GO:0015808">
    <property type="term" value="P:L-alanine transport"/>
    <property type="evidence" value="ECO:0007669"/>
    <property type="project" value="TreeGrafter"/>
</dbReference>
<name>A0A974PLD6_9HYPH</name>
<comment type="similarity">
    <text evidence="1">Belongs to the ABC transporter superfamily.</text>
</comment>
<dbReference type="Proteomes" id="UP000596427">
    <property type="component" value="Chromosome"/>
</dbReference>
<dbReference type="Pfam" id="PF00005">
    <property type="entry name" value="ABC_tran"/>
    <property type="match status" value="1"/>
</dbReference>
<dbReference type="RefSeq" id="WP_203192615.1">
    <property type="nucleotide sequence ID" value="NZ_CP063362.1"/>
</dbReference>
<dbReference type="GO" id="GO:0015192">
    <property type="term" value="F:L-phenylalanine transmembrane transporter activity"/>
    <property type="evidence" value="ECO:0007669"/>
    <property type="project" value="TreeGrafter"/>
</dbReference>
<dbReference type="GO" id="GO:0005886">
    <property type="term" value="C:plasma membrane"/>
    <property type="evidence" value="ECO:0007669"/>
    <property type="project" value="TreeGrafter"/>
</dbReference>
<evidence type="ECO:0000313" key="6">
    <source>
        <dbReference type="EMBL" id="QRG05743.1"/>
    </source>
</evidence>
<evidence type="ECO:0000259" key="5">
    <source>
        <dbReference type="PROSITE" id="PS50893"/>
    </source>
</evidence>
<dbReference type="SUPFAM" id="SSF52540">
    <property type="entry name" value="P-loop containing nucleoside triphosphate hydrolases"/>
    <property type="match status" value="1"/>
</dbReference>
<dbReference type="InterPro" id="IPR017871">
    <property type="entry name" value="ABC_transporter-like_CS"/>
</dbReference>
<dbReference type="GO" id="GO:0016887">
    <property type="term" value="F:ATP hydrolysis activity"/>
    <property type="evidence" value="ECO:0007669"/>
    <property type="project" value="InterPro"/>
</dbReference>
<dbReference type="GO" id="GO:0015188">
    <property type="term" value="F:L-isoleucine transmembrane transporter activity"/>
    <property type="evidence" value="ECO:0007669"/>
    <property type="project" value="TreeGrafter"/>
</dbReference>
<feature type="domain" description="ABC transporter" evidence="5">
    <location>
        <begin position="5"/>
        <end position="249"/>
    </location>
</feature>
<accession>A0A974PLD6</accession>
<dbReference type="InterPro" id="IPR003593">
    <property type="entry name" value="AAA+_ATPase"/>
</dbReference>
<dbReference type="SMART" id="SM00382">
    <property type="entry name" value="AAA"/>
    <property type="match status" value="1"/>
</dbReference>
<keyword evidence="3" id="KW-0547">Nucleotide-binding</keyword>
<dbReference type="AlphaFoldDB" id="A0A974PLD6"/>
<evidence type="ECO:0000256" key="1">
    <source>
        <dbReference type="ARBA" id="ARBA00005417"/>
    </source>
</evidence>
<dbReference type="CDD" id="cd03219">
    <property type="entry name" value="ABC_Mj1267_LivG_branched"/>
    <property type="match status" value="1"/>
</dbReference>
<keyword evidence="7" id="KW-1185">Reference proteome</keyword>
<dbReference type="PANTHER" id="PTHR45772">
    <property type="entry name" value="CONSERVED COMPONENT OF ABC TRANSPORTER FOR NATURAL AMINO ACIDS-RELATED"/>
    <property type="match status" value="1"/>
</dbReference>
<dbReference type="GO" id="GO:0005524">
    <property type="term" value="F:ATP binding"/>
    <property type="evidence" value="ECO:0007669"/>
    <property type="project" value="UniProtKB-KW"/>
</dbReference>
<dbReference type="EMBL" id="CP063362">
    <property type="protein sequence ID" value="QRG05743.1"/>
    <property type="molecule type" value="Genomic_DNA"/>
</dbReference>